<feature type="transmembrane region" description="Helical" evidence="1">
    <location>
        <begin position="166"/>
        <end position="186"/>
    </location>
</feature>
<gene>
    <name evidence="4" type="ORF">AX660_21135</name>
</gene>
<dbReference type="NCBIfam" id="TIGR02595">
    <property type="entry name" value="PEP_CTERM"/>
    <property type="match status" value="1"/>
</dbReference>
<feature type="signal peptide" evidence="2">
    <location>
        <begin position="1"/>
        <end position="20"/>
    </location>
</feature>
<dbReference type="AlphaFoldDB" id="A0A148KLS8"/>
<feature type="domain" description="Ice-binding protein C-terminal" evidence="3">
    <location>
        <begin position="168"/>
        <end position="190"/>
    </location>
</feature>
<dbReference type="OrthoDB" id="6387825at2"/>
<dbReference type="EMBL" id="LSNE01000011">
    <property type="protein sequence ID" value="KXI27240.1"/>
    <property type="molecule type" value="Genomic_DNA"/>
</dbReference>
<evidence type="ECO:0000313" key="4">
    <source>
        <dbReference type="EMBL" id="KXI27240.1"/>
    </source>
</evidence>
<comment type="caution">
    <text evidence="4">The sequence shown here is derived from an EMBL/GenBank/DDBJ whole genome shotgun (WGS) entry which is preliminary data.</text>
</comment>
<accession>A0A148KLS8</accession>
<proteinExistence type="predicted"/>
<dbReference type="InterPro" id="IPR013424">
    <property type="entry name" value="Ice-binding_C"/>
</dbReference>
<dbReference type="Proteomes" id="UP000070299">
    <property type="component" value="Unassembled WGS sequence"/>
</dbReference>
<evidence type="ECO:0000313" key="5">
    <source>
        <dbReference type="Proteomes" id="UP000070299"/>
    </source>
</evidence>
<name>A0A148KLS8_9ALTE</name>
<sequence length="193" mass="20178">MKKLLGLGLAVAMFASQAQAAFIWDVTGADMAGIEVTATYSDQTPSQTLTWEDLGGDAGGVSGVDWSLMVDGDTMMNDGSSLVGAWILSNSNQALVSLFINLGSAFVFDTLEGFGPNNGSGPGRDFIAFPAIGWSFSGQFQDELYTGLTLNDIGFGQTMFTMDTDAVVPAPAALSLMGLALLGLAVRSRRKQA</sequence>
<dbReference type="Pfam" id="PF07589">
    <property type="entry name" value="PEP-CTERM"/>
    <property type="match status" value="1"/>
</dbReference>
<keyword evidence="2" id="KW-0732">Signal</keyword>
<reference evidence="5" key="1">
    <citation type="submission" date="2016-02" db="EMBL/GenBank/DDBJ databases">
        <authorList>
            <person name="Schultz-Johansen M."/>
            <person name="Glaring M.A."/>
            <person name="Bech P.K."/>
            <person name="Stougaard P."/>
        </authorList>
    </citation>
    <scope>NUCLEOTIDE SEQUENCE [LARGE SCALE GENOMIC DNA]</scope>
    <source>
        <strain evidence="5">S66</strain>
    </source>
</reference>
<organism evidence="4 5">
    <name type="scientific">Paraglaciecola hydrolytica</name>
    <dbReference type="NCBI Taxonomy" id="1799789"/>
    <lineage>
        <taxon>Bacteria</taxon>
        <taxon>Pseudomonadati</taxon>
        <taxon>Pseudomonadota</taxon>
        <taxon>Gammaproteobacteria</taxon>
        <taxon>Alteromonadales</taxon>
        <taxon>Alteromonadaceae</taxon>
        <taxon>Paraglaciecola</taxon>
    </lineage>
</organism>
<evidence type="ECO:0000256" key="1">
    <source>
        <dbReference type="SAM" id="Phobius"/>
    </source>
</evidence>
<evidence type="ECO:0000259" key="3">
    <source>
        <dbReference type="Pfam" id="PF07589"/>
    </source>
</evidence>
<evidence type="ECO:0000256" key="2">
    <source>
        <dbReference type="SAM" id="SignalP"/>
    </source>
</evidence>
<keyword evidence="1" id="KW-1133">Transmembrane helix</keyword>
<keyword evidence="1" id="KW-0812">Transmembrane</keyword>
<feature type="chain" id="PRO_5007550127" description="Ice-binding protein C-terminal domain-containing protein" evidence="2">
    <location>
        <begin position="21"/>
        <end position="193"/>
    </location>
</feature>
<dbReference type="STRING" id="1799789.AX660_21135"/>
<dbReference type="RefSeq" id="WP_068380329.1">
    <property type="nucleotide sequence ID" value="NZ_LSNE01000011.1"/>
</dbReference>
<keyword evidence="5" id="KW-1185">Reference proteome</keyword>
<keyword evidence="1" id="KW-0472">Membrane</keyword>
<protein>
    <recommendedName>
        <fullName evidence="3">Ice-binding protein C-terminal domain-containing protein</fullName>
    </recommendedName>
</protein>